<sequence>MSSHASFTTSLDLSVAQAWARLQDLTAAAHYVPDVVQCELHPGPDQGIGASRRVTMVKQRWLDETVTAWQEGEGFVIRLHRGERGAPPPFANAEFHYRLSASDEGKAQITTAMHYTLRGGVLGKLLDRWLLRKAMSKAVYKIGRNLKRYYETGQPSNRPQSTNAEAR</sequence>
<name>A0ABP9ENB1_9GAMM</name>
<proteinExistence type="predicted"/>
<dbReference type="Pfam" id="PF10604">
    <property type="entry name" value="Polyketide_cyc2"/>
    <property type="match status" value="1"/>
</dbReference>
<dbReference type="EMBL" id="BAABJZ010000024">
    <property type="protein sequence ID" value="GAA4883390.1"/>
    <property type="molecule type" value="Genomic_DNA"/>
</dbReference>
<reference evidence="2" key="1">
    <citation type="journal article" date="2019" name="Int. J. Syst. Evol. Microbiol.">
        <title>The Global Catalogue of Microorganisms (GCM) 10K type strain sequencing project: providing services to taxonomists for standard genome sequencing and annotation.</title>
        <authorList>
            <consortium name="The Broad Institute Genomics Platform"/>
            <consortium name="The Broad Institute Genome Sequencing Center for Infectious Disease"/>
            <person name="Wu L."/>
            <person name="Ma J."/>
        </authorList>
    </citation>
    <scope>NUCLEOTIDE SEQUENCE [LARGE SCALE GENOMIC DNA]</scope>
    <source>
        <strain evidence="2">JCM 18401</strain>
    </source>
</reference>
<dbReference type="SUPFAM" id="SSF55961">
    <property type="entry name" value="Bet v1-like"/>
    <property type="match status" value="1"/>
</dbReference>
<evidence type="ECO:0008006" key="3">
    <source>
        <dbReference type="Google" id="ProtNLM"/>
    </source>
</evidence>
<dbReference type="RefSeq" id="WP_345334934.1">
    <property type="nucleotide sequence ID" value="NZ_BAABJZ010000024.1"/>
</dbReference>
<dbReference type="Proteomes" id="UP001499988">
    <property type="component" value="Unassembled WGS sequence"/>
</dbReference>
<protein>
    <recommendedName>
        <fullName evidence="3">Polyketide cyclase / dehydrase and lipid transport</fullName>
    </recommendedName>
</protein>
<evidence type="ECO:0000313" key="1">
    <source>
        <dbReference type="EMBL" id="GAA4883390.1"/>
    </source>
</evidence>
<keyword evidence="2" id="KW-1185">Reference proteome</keyword>
<dbReference type="InterPro" id="IPR023393">
    <property type="entry name" value="START-like_dom_sf"/>
</dbReference>
<evidence type="ECO:0000313" key="2">
    <source>
        <dbReference type="Proteomes" id="UP001499988"/>
    </source>
</evidence>
<dbReference type="Gene3D" id="3.30.530.20">
    <property type="match status" value="1"/>
</dbReference>
<comment type="caution">
    <text evidence="1">The sequence shown here is derived from an EMBL/GenBank/DDBJ whole genome shotgun (WGS) entry which is preliminary data.</text>
</comment>
<gene>
    <name evidence="1" type="ORF">GCM10023333_17040</name>
</gene>
<organism evidence="1 2">
    <name type="scientific">Ferrimonas pelagia</name>
    <dbReference type="NCBI Taxonomy" id="1177826"/>
    <lineage>
        <taxon>Bacteria</taxon>
        <taxon>Pseudomonadati</taxon>
        <taxon>Pseudomonadota</taxon>
        <taxon>Gammaproteobacteria</taxon>
        <taxon>Alteromonadales</taxon>
        <taxon>Ferrimonadaceae</taxon>
        <taxon>Ferrimonas</taxon>
    </lineage>
</organism>
<dbReference type="InterPro" id="IPR019587">
    <property type="entry name" value="Polyketide_cyclase/dehydratase"/>
</dbReference>
<accession>A0ABP9ENB1</accession>